<reference evidence="1 2" key="1">
    <citation type="submission" date="2022-10" db="EMBL/GenBank/DDBJ databases">
        <title>Chitinophaga nivalis PC15 sp. nov., isolated from Pyeongchang county, South Korea.</title>
        <authorList>
            <person name="Trinh H.N."/>
        </authorList>
    </citation>
    <scope>NUCLEOTIDE SEQUENCE [LARGE SCALE GENOMIC DNA]</scope>
    <source>
        <strain evidence="1 2">PC14</strain>
    </source>
</reference>
<protein>
    <recommendedName>
        <fullName evidence="3">Outer membrane protein beta-barrel domain-containing protein</fullName>
    </recommendedName>
</protein>
<sequence>MKKKLLLLLLPFSFPLLVKSQIDKRLSRAYVGIMAHQGTFGGSVVNSFGVNRYFGVGAGVDITSFEKKVLVPFYADVRGRIQFNNFEPYIVGQFGKQLYTKDLPELRRGEKYNTTGKYFYGAGAGIAYKPGKIGYYISYIYRSYKYKSYSLGTSINGVIGYQEKDLNEGASVLSAGLIF</sequence>
<keyword evidence="2" id="KW-1185">Reference proteome</keyword>
<proteinExistence type="predicted"/>
<gene>
    <name evidence="1" type="ORF">OL497_07815</name>
</gene>
<dbReference type="RefSeq" id="WP_264729312.1">
    <property type="nucleotide sequence ID" value="NZ_JAPDNR010000001.1"/>
</dbReference>
<dbReference type="Proteomes" id="UP001207742">
    <property type="component" value="Unassembled WGS sequence"/>
</dbReference>
<name>A0ABT3IIK6_9BACT</name>
<organism evidence="1 2">
    <name type="scientific">Chitinophaga nivalis</name>
    <dbReference type="NCBI Taxonomy" id="2991709"/>
    <lineage>
        <taxon>Bacteria</taxon>
        <taxon>Pseudomonadati</taxon>
        <taxon>Bacteroidota</taxon>
        <taxon>Chitinophagia</taxon>
        <taxon>Chitinophagales</taxon>
        <taxon>Chitinophagaceae</taxon>
        <taxon>Chitinophaga</taxon>
    </lineage>
</organism>
<evidence type="ECO:0000313" key="2">
    <source>
        <dbReference type="Proteomes" id="UP001207742"/>
    </source>
</evidence>
<accession>A0ABT3IIK6</accession>
<evidence type="ECO:0000313" key="1">
    <source>
        <dbReference type="EMBL" id="MCW3483793.1"/>
    </source>
</evidence>
<evidence type="ECO:0008006" key="3">
    <source>
        <dbReference type="Google" id="ProtNLM"/>
    </source>
</evidence>
<dbReference type="EMBL" id="JAPDNS010000001">
    <property type="protein sequence ID" value="MCW3483793.1"/>
    <property type="molecule type" value="Genomic_DNA"/>
</dbReference>
<comment type="caution">
    <text evidence="1">The sequence shown here is derived from an EMBL/GenBank/DDBJ whole genome shotgun (WGS) entry which is preliminary data.</text>
</comment>